<dbReference type="AlphaFoldDB" id="A0A2C5YJP1"/>
<feature type="chain" id="PRO_5012677090" description="Secreted protein" evidence="2">
    <location>
        <begin position="24"/>
        <end position="150"/>
    </location>
</feature>
<evidence type="ECO:0000256" key="1">
    <source>
        <dbReference type="SAM" id="MobiDB-lite"/>
    </source>
</evidence>
<protein>
    <recommendedName>
        <fullName evidence="5">Secreted protein</fullName>
    </recommendedName>
</protein>
<feature type="compositionally biased region" description="Acidic residues" evidence="1">
    <location>
        <begin position="62"/>
        <end position="72"/>
    </location>
</feature>
<keyword evidence="4" id="KW-1185">Reference proteome</keyword>
<name>A0A2C5YJP1_9HYPO</name>
<evidence type="ECO:0000313" key="4">
    <source>
        <dbReference type="Proteomes" id="UP000224854"/>
    </source>
</evidence>
<feature type="compositionally biased region" description="Basic and acidic residues" evidence="1">
    <location>
        <begin position="73"/>
        <end position="90"/>
    </location>
</feature>
<organism evidence="3 4">
    <name type="scientific">Ophiocordyceps australis</name>
    <dbReference type="NCBI Taxonomy" id="1399860"/>
    <lineage>
        <taxon>Eukaryota</taxon>
        <taxon>Fungi</taxon>
        <taxon>Dikarya</taxon>
        <taxon>Ascomycota</taxon>
        <taxon>Pezizomycotina</taxon>
        <taxon>Sordariomycetes</taxon>
        <taxon>Hypocreomycetidae</taxon>
        <taxon>Hypocreales</taxon>
        <taxon>Ophiocordycipitaceae</taxon>
        <taxon>Ophiocordyceps</taxon>
    </lineage>
</organism>
<gene>
    <name evidence="3" type="ORF">CDD82_1497</name>
</gene>
<evidence type="ECO:0000256" key="2">
    <source>
        <dbReference type="SAM" id="SignalP"/>
    </source>
</evidence>
<reference evidence="3 4" key="1">
    <citation type="submission" date="2017-06" db="EMBL/GenBank/DDBJ databases">
        <title>Ant-infecting Ophiocordyceps genomes reveal a high diversity of potential behavioral manipulation genes and a possible major role for enterotoxins.</title>
        <authorList>
            <person name="De Bekker C."/>
            <person name="Evans H.C."/>
            <person name="Brachmann A."/>
            <person name="Hughes D.P."/>
        </authorList>
    </citation>
    <scope>NUCLEOTIDE SEQUENCE [LARGE SCALE GENOMIC DNA]</scope>
    <source>
        <strain evidence="3 4">1348a</strain>
    </source>
</reference>
<proteinExistence type="predicted"/>
<comment type="caution">
    <text evidence="3">The sequence shown here is derived from an EMBL/GenBank/DDBJ whole genome shotgun (WGS) entry which is preliminary data.</text>
</comment>
<keyword evidence="2" id="KW-0732">Signal</keyword>
<feature type="signal peptide" evidence="2">
    <location>
        <begin position="1"/>
        <end position="23"/>
    </location>
</feature>
<dbReference type="EMBL" id="NJEU01001451">
    <property type="protein sequence ID" value="PHH67131.1"/>
    <property type="molecule type" value="Genomic_DNA"/>
</dbReference>
<feature type="region of interest" description="Disordered" evidence="1">
    <location>
        <begin position="34"/>
        <end position="150"/>
    </location>
</feature>
<feature type="compositionally biased region" description="Low complexity" evidence="1">
    <location>
        <begin position="99"/>
        <end position="114"/>
    </location>
</feature>
<accession>A0A2C5YJP1</accession>
<feature type="compositionally biased region" description="Low complexity" evidence="1">
    <location>
        <begin position="130"/>
        <end position="144"/>
    </location>
</feature>
<evidence type="ECO:0000313" key="3">
    <source>
        <dbReference type="EMBL" id="PHH67131.1"/>
    </source>
</evidence>
<evidence type="ECO:0008006" key="5">
    <source>
        <dbReference type="Google" id="ProtNLM"/>
    </source>
</evidence>
<sequence>MPSIERRACSLFLAFCLASPVDWSNSPRTQIRDVTRTGLTRPCRPGVDERLLAWQPRRRGQEDDDDDDDDDDGHGHDGHGHDDDGHDGHGHGHGGQMGSLIDASSSSPSLSRQLGRWELPLFAQQPPSVRAAAALPPKPATTRRPGPRPG</sequence>
<dbReference type="Proteomes" id="UP000224854">
    <property type="component" value="Unassembled WGS sequence"/>
</dbReference>